<proteinExistence type="predicted"/>
<gene>
    <name evidence="3" type="ORF">NP439_07935</name>
</gene>
<feature type="signal peptide" evidence="2">
    <location>
        <begin position="1"/>
        <end position="19"/>
    </location>
</feature>
<dbReference type="Proteomes" id="UP001059773">
    <property type="component" value="Chromosome"/>
</dbReference>
<dbReference type="SUPFAM" id="SSF160704">
    <property type="entry name" value="YehR-like"/>
    <property type="match status" value="1"/>
</dbReference>
<accession>A0ABY5JYS3</accession>
<dbReference type="PROSITE" id="PS51257">
    <property type="entry name" value="PROKAR_LIPOPROTEIN"/>
    <property type="match status" value="1"/>
</dbReference>
<protein>
    <submittedName>
        <fullName evidence="3">YehR family protein</fullName>
    </submittedName>
</protein>
<keyword evidence="2" id="KW-0732">Signal</keyword>
<keyword evidence="4" id="KW-1185">Reference proteome</keyword>
<dbReference type="Gene3D" id="3.30.1830.10">
    <property type="entry name" value="YehR-like"/>
    <property type="match status" value="1"/>
</dbReference>
<feature type="compositionally biased region" description="Acidic residues" evidence="1">
    <location>
        <begin position="24"/>
        <end position="99"/>
    </location>
</feature>
<dbReference type="EMBL" id="CP101914">
    <property type="protein sequence ID" value="UUI04572.1"/>
    <property type="molecule type" value="Genomic_DNA"/>
</dbReference>
<dbReference type="Pfam" id="PF06998">
    <property type="entry name" value="DUF1307"/>
    <property type="match status" value="1"/>
</dbReference>
<organism evidence="3 4">
    <name type="scientific">Oceanobacillus jeddahense</name>
    <dbReference type="NCBI Taxonomy" id="1462527"/>
    <lineage>
        <taxon>Bacteria</taxon>
        <taxon>Bacillati</taxon>
        <taxon>Bacillota</taxon>
        <taxon>Bacilli</taxon>
        <taxon>Bacillales</taxon>
        <taxon>Bacillaceae</taxon>
        <taxon>Oceanobacillus</taxon>
    </lineage>
</organism>
<evidence type="ECO:0000313" key="4">
    <source>
        <dbReference type="Proteomes" id="UP001059773"/>
    </source>
</evidence>
<reference evidence="3" key="1">
    <citation type="submission" date="2022-07" db="EMBL/GenBank/DDBJ databases">
        <title>FELIX.</title>
        <authorList>
            <person name="Wan K.H."/>
            <person name="Park S."/>
            <person name="Lawrence Q."/>
            <person name="Eichenberger J.P."/>
            <person name="Booth B.W."/>
            <person name="Piaggio A.J."/>
            <person name="Chandler J.C."/>
            <person name="Franklin A.B."/>
            <person name="Celniker S.E."/>
        </authorList>
    </citation>
    <scope>NUCLEOTIDE SEQUENCE</scope>
    <source>
        <strain evidence="3">QA-1986 374</strain>
    </source>
</reference>
<name>A0ABY5JYS3_9BACI</name>
<dbReference type="InterPro" id="IPR009736">
    <property type="entry name" value="DUF1307"/>
</dbReference>
<feature type="chain" id="PRO_5046211015" evidence="2">
    <location>
        <begin position="20"/>
        <end position="228"/>
    </location>
</feature>
<evidence type="ECO:0000313" key="3">
    <source>
        <dbReference type="EMBL" id="UUI04572.1"/>
    </source>
</evidence>
<evidence type="ECO:0000256" key="2">
    <source>
        <dbReference type="SAM" id="SignalP"/>
    </source>
</evidence>
<feature type="region of interest" description="Disordered" evidence="1">
    <location>
        <begin position="23"/>
        <end position="103"/>
    </location>
</feature>
<dbReference type="InterPro" id="IPR036699">
    <property type="entry name" value="YehR-like_sf"/>
</dbReference>
<sequence length="228" mass="24864">MKKWLMLCFALLLSVVLVACGSDDSNDDEDTNDNDTAEETTDDDAEDENEADESADAEEDAAATEENDADEEGSITGSEEDADAENDASAESQDFDFDPNGENTVTLQLEESGVIVKLTYKADGDMVYEQTADNEIPYETIGATNQEEAEEIMGGYTEEYEGIEGVTHEFEYLDDKVVESLTVNYEEADAEEVSQLTGAEFDGGDLSQGVSLQQSVQLLQTQGYEIVE</sequence>
<evidence type="ECO:0000256" key="1">
    <source>
        <dbReference type="SAM" id="MobiDB-lite"/>
    </source>
</evidence>
<dbReference type="RefSeq" id="WP_256709479.1">
    <property type="nucleotide sequence ID" value="NZ_CP101914.1"/>
</dbReference>